<dbReference type="AlphaFoldDB" id="A0A5S3R7G3"/>
<evidence type="ECO:0000259" key="2">
    <source>
        <dbReference type="Pfam" id="PF04892"/>
    </source>
</evidence>
<keyword evidence="1" id="KW-1133">Transmembrane helix</keyword>
<feature type="transmembrane region" description="Helical" evidence="1">
    <location>
        <begin position="84"/>
        <end position="103"/>
    </location>
</feature>
<gene>
    <name evidence="3" type="ORF">FFL34_06235</name>
</gene>
<dbReference type="Pfam" id="PF04892">
    <property type="entry name" value="VanZ"/>
    <property type="match status" value="1"/>
</dbReference>
<dbReference type="InterPro" id="IPR006976">
    <property type="entry name" value="VanZ-like"/>
</dbReference>
<keyword evidence="1" id="KW-0812">Transmembrane</keyword>
<sequence>MLEPEEGWELVVDYNLMFGLDKQVHFFSYTALSAFLGIMVMLLSDRKSVKKRLSYLWMVLVTIGTAEEYRQYMVPGRSAEFLDAIANMLGISIGLAIPMLIAYRHHFLVKRLALYSIVFIPMLLGLLFLNERPFITMEEPIQAQLKKVVAFIGG</sequence>
<feature type="domain" description="VanZ-like" evidence="2">
    <location>
        <begin position="18"/>
        <end position="100"/>
    </location>
</feature>
<evidence type="ECO:0000256" key="1">
    <source>
        <dbReference type="SAM" id="Phobius"/>
    </source>
</evidence>
<accession>A0A5S3R7G3</accession>
<dbReference type="NCBIfam" id="NF037970">
    <property type="entry name" value="vanZ_1"/>
    <property type="match status" value="1"/>
</dbReference>
<dbReference type="OrthoDB" id="2969788at2"/>
<evidence type="ECO:0000313" key="3">
    <source>
        <dbReference type="EMBL" id="TMN21753.1"/>
    </source>
</evidence>
<reference evidence="3 4" key="1">
    <citation type="submission" date="2019-05" db="EMBL/GenBank/DDBJ databases">
        <title>Genomic analysis of Lentibacillus sp. NKC220-2.</title>
        <authorList>
            <person name="Oh Y.J."/>
        </authorList>
    </citation>
    <scope>NUCLEOTIDE SEQUENCE [LARGE SCALE GENOMIC DNA]</scope>
    <source>
        <strain evidence="3 4">NKC220-2</strain>
    </source>
</reference>
<name>A0A5S3R7G3_9BACI</name>
<feature type="transmembrane region" description="Helical" evidence="1">
    <location>
        <begin position="26"/>
        <end position="43"/>
    </location>
</feature>
<keyword evidence="1" id="KW-0472">Membrane</keyword>
<protein>
    <recommendedName>
        <fullName evidence="2">VanZ-like domain-containing protein</fullName>
    </recommendedName>
</protein>
<proteinExistence type="predicted"/>
<dbReference type="EMBL" id="VCIA01000001">
    <property type="protein sequence ID" value="TMN21753.1"/>
    <property type="molecule type" value="Genomic_DNA"/>
</dbReference>
<comment type="caution">
    <text evidence="3">The sequence shown here is derived from an EMBL/GenBank/DDBJ whole genome shotgun (WGS) entry which is preliminary data.</text>
</comment>
<organism evidence="3 4">
    <name type="scientific">Lentibacillus cibarius</name>
    <dbReference type="NCBI Taxonomy" id="2583219"/>
    <lineage>
        <taxon>Bacteria</taxon>
        <taxon>Bacillati</taxon>
        <taxon>Bacillota</taxon>
        <taxon>Bacilli</taxon>
        <taxon>Bacillales</taxon>
        <taxon>Bacillaceae</taxon>
        <taxon>Lentibacillus</taxon>
    </lineage>
</organism>
<dbReference type="Proteomes" id="UP000306980">
    <property type="component" value="Unassembled WGS sequence"/>
</dbReference>
<evidence type="ECO:0000313" key="4">
    <source>
        <dbReference type="Proteomes" id="UP000306980"/>
    </source>
</evidence>
<feature type="transmembrane region" description="Helical" evidence="1">
    <location>
        <begin position="112"/>
        <end position="129"/>
    </location>
</feature>